<dbReference type="RefSeq" id="WP_075856269.1">
    <property type="nucleotide sequence ID" value="NZ_FMAC01000013.1"/>
</dbReference>
<dbReference type="InterPro" id="IPR023986">
    <property type="entry name" value="GlycosylTfrase_MSMEG0565"/>
</dbReference>
<organism evidence="4 5">
    <name type="scientific">Rhizobium hainanense</name>
    <dbReference type="NCBI Taxonomy" id="52131"/>
    <lineage>
        <taxon>Bacteria</taxon>
        <taxon>Pseudomonadati</taxon>
        <taxon>Pseudomonadota</taxon>
        <taxon>Alphaproteobacteria</taxon>
        <taxon>Hyphomicrobiales</taxon>
        <taxon>Rhizobiaceae</taxon>
        <taxon>Rhizobium/Agrobacterium group</taxon>
        <taxon>Rhizobium</taxon>
    </lineage>
</organism>
<evidence type="ECO:0000256" key="1">
    <source>
        <dbReference type="ARBA" id="ARBA00022679"/>
    </source>
</evidence>
<evidence type="ECO:0000313" key="5">
    <source>
        <dbReference type="Proteomes" id="UP000186228"/>
    </source>
</evidence>
<dbReference type="InterPro" id="IPR001296">
    <property type="entry name" value="Glyco_trans_1"/>
</dbReference>
<dbReference type="PANTHER" id="PTHR46401:SF2">
    <property type="entry name" value="GLYCOSYLTRANSFERASE WBBK-RELATED"/>
    <property type="match status" value="1"/>
</dbReference>
<dbReference type="CDD" id="cd03801">
    <property type="entry name" value="GT4_PimA-like"/>
    <property type="match status" value="1"/>
</dbReference>
<accession>A0A1C3W8T2</accession>
<keyword evidence="5" id="KW-1185">Reference proteome</keyword>
<dbReference type="SUPFAM" id="SSF53756">
    <property type="entry name" value="UDP-Glycosyltransferase/glycogen phosphorylase"/>
    <property type="match status" value="1"/>
</dbReference>
<dbReference type="STRING" id="52131.GA0061100_11348"/>
<evidence type="ECO:0000259" key="3">
    <source>
        <dbReference type="Pfam" id="PF13579"/>
    </source>
</evidence>
<dbReference type="OrthoDB" id="9801609at2"/>
<dbReference type="AlphaFoldDB" id="A0A1C3W8T2"/>
<feature type="domain" description="Glycosyl transferase family 1" evidence="2">
    <location>
        <begin position="196"/>
        <end position="357"/>
    </location>
</feature>
<dbReference type="Pfam" id="PF13579">
    <property type="entry name" value="Glyco_trans_4_4"/>
    <property type="match status" value="1"/>
</dbReference>
<dbReference type="GO" id="GO:0016757">
    <property type="term" value="F:glycosyltransferase activity"/>
    <property type="evidence" value="ECO:0007669"/>
    <property type="project" value="InterPro"/>
</dbReference>
<dbReference type="InterPro" id="IPR028098">
    <property type="entry name" value="Glyco_trans_4-like_N"/>
</dbReference>
<proteinExistence type="predicted"/>
<reference evidence="5" key="1">
    <citation type="submission" date="2016-08" db="EMBL/GenBank/DDBJ databases">
        <authorList>
            <person name="Varghese N."/>
            <person name="Submissions Spin"/>
        </authorList>
    </citation>
    <scope>NUCLEOTIDE SEQUENCE [LARGE SCALE GENOMIC DNA]</scope>
    <source>
        <strain evidence="5">CCBAU 57015</strain>
    </source>
</reference>
<evidence type="ECO:0000313" key="4">
    <source>
        <dbReference type="EMBL" id="SCB36316.1"/>
    </source>
</evidence>
<dbReference type="Gene3D" id="3.40.50.2000">
    <property type="entry name" value="Glycogen Phosphorylase B"/>
    <property type="match status" value="2"/>
</dbReference>
<dbReference type="Pfam" id="PF00534">
    <property type="entry name" value="Glycos_transf_1"/>
    <property type="match status" value="1"/>
</dbReference>
<keyword evidence="1 4" id="KW-0808">Transferase</keyword>
<dbReference type="GO" id="GO:0009103">
    <property type="term" value="P:lipopolysaccharide biosynthetic process"/>
    <property type="evidence" value="ECO:0007669"/>
    <property type="project" value="TreeGrafter"/>
</dbReference>
<protein>
    <submittedName>
        <fullName evidence="4">Glycosyltransferase, MSMEG_0565 family</fullName>
    </submittedName>
</protein>
<sequence>MTRRLRIAMLAHSTNPRGGVVHALALSEALCDLGHEVIAHAPDASGKGFFRSARCELRGFPVSPAPSDMTAMVEQRIEDYLRHFEQPCATEFDLFHAHDGISGNALATLKERGKIAGFLRTVHHVDAFTDPRLMDLQARSIDYADVLVTVSDHWRGHFRELGREAICVGNGVDMVRFRPDRDETDHRLAVHLAVGAGPVFLAVGGIETRKNTLAILKAFAQVRILRPEARLLIAGGVSLLDHSGYQAEFNKELNGSPHLASAVSLLGAVADEDMPALFRRADALVFPSVKEGFGLVVLEAMASDVPVVLSSIAPFTEYVPPDAAVWCDPLKPASIADAMLAALSENVRRRSVKAGRKVAARHDWRSTALAHLPAYHALLDQTETIHA</sequence>
<name>A0A1C3W8T2_9HYPH</name>
<dbReference type="EMBL" id="FMAC01000013">
    <property type="protein sequence ID" value="SCB36316.1"/>
    <property type="molecule type" value="Genomic_DNA"/>
</dbReference>
<evidence type="ECO:0000259" key="2">
    <source>
        <dbReference type="Pfam" id="PF00534"/>
    </source>
</evidence>
<dbReference type="NCBIfam" id="TIGR04047">
    <property type="entry name" value="MSMEG_0565_glyc"/>
    <property type="match status" value="1"/>
</dbReference>
<feature type="domain" description="Glycosyltransferase subfamily 4-like N-terminal" evidence="3">
    <location>
        <begin position="18"/>
        <end position="165"/>
    </location>
</feature>
<dbReference type="PANTHER" id="PTHR46401">
    <property type="entry name" value="GLYCOSYLTRANSFERASE WBBK-RELATED"/>
    <property type="match status" value="1"/>
</dbReference>
<gene>
    <name evidence="4" type="ORF">GA0061100_11348</name>
</gene>
<dbReference type="Proteomes" id="UP000186228">
    <property type="component" value="Unassembled WGS sequence"/>
</dbReference>